<name>A0A8S3YV63_9EUPU</name>
<dbReference type="PANTHER" id="PTHR32463:SF0">
    <property type="entry name" value="L-FUCOSE KINASE"/>
    <property type="match status" value="1"/>
</dbReference>
<dbReference type="OrthoDB" id="271303at2759"/>
<reference evidence="5" key="1">
    <citation type="submission" date="2021-04" db="EMBL/GenBank/DDBJ databases">
        <authorList>
            <consortium name="Molecular Ecology Group"/>
        </authorList>
    </citation>
    <scope>NUCLEOTIDE SEQUENCE</scope>
</reference>
<protein>
    <recommendedName>
        <fullName evidence="4">GDP-fucose pyrophosphorylase domain-containing protein</fullName>
    </recommendedName>
</protein>
<dbReference type="GO" id="GO:0042352">
    <property type="term" value="P:GDP-L-fucose salvage"/>
    <property type="evidence" value="ECO:0007669"/>
    <property type="project" value="TreeGrafter"/>
</dbReference>
<keyword evidence="1" id="KW-0808">Transferase</keyword>
<evidence type="ECO:0000256" key="2">
    <source>
        <dbReference type="ARBA" id="ARBA00022741"/>
    </source>
</evidence>
<feature type="domain" description="GDP-fucose pyrophosphorylase" evidence="4">
    <location>
        <begin position="87"/>
        <end position="197"/>
    </location>
</feature>
<dbReference type="PANTHER" id="PTHR32463">
    <property type="entry name" value="L-FUCOSE KINASE"/>
    <property type="match status" value="1"/>
</dbReference>
<evidence type="ECO:0000313" key="5">
    <source>
        <dbReference type="EMBL" id="CAG5120953.1"/>
    </source>
</evidence>
<organism evidence="5 6">
    <name type="scientific">Candidula unifasciata</name>
    <dbReference type="NCBI Taxonomy" id="100452"/>
    <lineage>
        <taxon>Eukaryota</taxon>
        <taxon>Metazoa</taxon>
        <taxon>Spiralia</taxon>
        <taxon>Lophotrochozoa</taxon>
        <taxon>Mollusca</taxon>
        <taxon>Gastropoda</taxon>
        <taxon>Heterobranchia</taxon>
        <taxon>Euthyneura</taxon>
        <taxon>Panpulmonata</taxon>
        <taxon>Eupulmonata</taxon>
        <taxon>Stylommatophora</taxon>
        <taxon>Helicina</taxon>
        <taxon>Helicoidea</taxon>
        <taxon>Geomitridae</taxon>
        <taxon>Candidula</taxon>
    </lineage>
</organism>
<gene>
    <name evidence="5" type="ORF">CUNI_LOCUS6511</name>
</gene>
<proteinExistence type="predicted"/>
<accession>A0A8S3YV63</accession>
<dbReference type="EMBL" id="CAJHNH020000999">
    <property type="protein sequence ID" value="CAG5120953.1"/>
    <property type="molecule type" value="Genomic_DNA"/>
</dbReference>
<dbReference type="InterPro" id="IPR012887">
    <property type="entry name" value="GDP_fucose_pyrophosphorylase"/>
</dbReference>
<evidence type="ECO:0000313" key="6">
    <source>
        <dbReference type="Proteomes" id="UP000678393"/>
    </source>
</evidence>
<dbReference type="GO" id="GO:0050201">
    <property type="term" value="F:fucokinase activity"/>
    <property type="evidence" value="ECO:0007669"/>
    <property type="project" value="TreeGrafter"/>
</dbReference>
<evidence type="ECO:0000256" key="3">
    <source>
        <dbReference type="ARBA" id="ARBA00022777"/>
    </source>
</evidence>
<dbReference type="Proteomes" id="UP000678393">
    <property type="component" value="Unassembled WGS sequence"/>
</dbReference>
<dbReference type="Pfam" id="PF07959">
    <property type="entry name" value="Fucose_pyrophosphorylase"/>
    <property type="match status" value="1"/>
</dbReference>
<keyword evidence="3" id="KW-0418">Kinase</keyword>
<keyword evidence="2" id="KW-0547">Nucleotide-binding</keyword>
<feature type="non-terminal residue" evidence="5">
    <location>
        <position position="199"/>
    </location>
</feature>
<sequence>MGKPDAGRKPVAWDAVVLTCSSKEWTQALQQELDIYYAKGYLGKDLIHLVVEDPKSNVGSGGATLNALLTVVEYMSARRGFTTINADVLLGARILIMHTGRSYTYEACSRPFVTLPAVRDAPEYDGLVFNFDLIFSIITKKIAVFSKPGIWVCSTDIVVSVPDNLDLETAFGLCDVCVVSIPMPPKMLKDHGVYKLDAK</sequence>
<keyword evidence="6" id="KW-1185">Reference proteome</keyword>
<comment type="caution">
    <text evidence="5">The sequence shown here is derived from an EMBL/GenBank/DDBJ whole genome shotgun (WGS) entry which is preliminary data.</text>
</comment>
<dbReference type="AlphaFoldDB" id="A0A8S3YV63"/>
<evidence type="ECO:0000259" key="4">
    <source>
        <dbReference type="Pfam" id="PF07959"/>
    </source>
</evidence>
<evidence type="ECO:0000256" key="1">
    <source>
        <dbReference type="ARBA" id="ARBA00022679"/>
    </source>
</evidence>
<dbReference type="GO" id="GO:0000166">
    <property type="term" value="F:nucleotide binding"/>
    <property type="evidence" value="ECO:0007669"/>
    <property type="project" value="UniProtKB-KW"/>
</dbReference>
<dbReference type="InterPro" id="IPR052203">
    <property type="entry name" value="GHMP_Kinase-Related"/>
</dbReference>